<dbReference type="SUPFAM" id="SSF56784">
    <property type="entry name" value="HAD-like"/>
    <property type="match status" value="1"/>
</dbReference>
<evidence type="ECO:0000313" key="3">
    <source>
        <dbReference type="Proteomes" id="UP001497516"/>
    </source>
</evidence>
<proteinExistence type="predicted"/>
<dbReference type="InterPro" id="IPR036412">
    <property type="entry name" value="HAD-like_sf"/>
</dbReference>
<gene>
    <name evidence="2" type="ORF">LTRI10_LOCUS378</name>
</gene>
<dbReference type="InterPro" id="IPR023214">
    <property type="entry name" value="HAD_sf"/>
</dbReference>
<keyword evidence="3" id="KW-1185">Reference proteome</keyword>
<keyword evidence="1" id="KW-0472">Membrane</keyword>
<accession>A0AAV2C8M3</accession>
<sequence length="103" mass="11775">MAIPETLELIHSQRGRSWYSSVVTNNSSNSRRQYAGKFHSLGISVSEVMFFFLVKFVSFCFFILCCLVFLQPMRDFLVLFCRGLVLEGEGNCSKLVLQPLEIP</sequence>
<evidence type="ECO:0000313" key="2">
    <source>
        <dbReference type="EMBL" id="CAL1352409.1"/>
    </source>
</evidence>
<keyword evidence="1" id="KW-1133">Transmembrane helix</keyword>
<evidence type="ECO:0000256" key="1">
    <source>
        <dbReference type="SAM" id="Phobius"/>
    </source>
</evidence>
<keyword evidence="1" id="KW-0812">Transmembrane</keyword>
<reference evidence="2 3" key="1">
    <citation type="submission" date="2024-04" db="EMBL/GenBank/DDBJ databases">
        <authorList>
            <person name="Fracassetti M."/>
        </authorList>
    </citation>
    <scope>NUCLEOTIDE SEQUENCE [LARGE SCALE GENOMIC DNA]</scope>
</reference>
<dbReference type="Proteomes" id="UP001497516">
    <property type="component" value="Chromosome 1"/>
</dbReference>
<dbReference type="EMBL" id="OZ034813">
    <property type="protein sequence ID" value="CAL1352409.1"/>
    <property type="molecule type" value="Genomic_DNA"/>
</dbReference>
<feature type="transmembrane region" description="Helical" evidence="1">
    <location>
        <begin position="48"/>
        <end position="70"/>
    </location>
</feature>
<name>A0AAV2C8M3_9ROSI</name>
<dbReference type="AlphaFoldDB" id="A0AAV2C8M3"/>
<dbReference type="Gene3D" id="3.40.50.1000">
    <property type="entry name" value="HAD superfamily/HAD-like"/>
    <property type="match status" value="1"/>
</dbReference>
<protein>
    <submittedName>
        <fullName evidence="2">Uncharacterized protein</fullName>
    </submittedName>
</protein>
<organism evidence="2 3">
    <name type="scientific">Linum trigynum</name>
    <dbReference type="NCBI Taxonomy" id="586398"/>
    <lineage>
        <taxon>Eukaryota</taxon>
        <taxon>Viridiplantae</taxon>
        <taxon>Streptophyta</taxon>
        <taxon>Embryophyta</taxon>
        <taxon>Tracheophyta</taxon>
        <taxon>Spermatophyta</taxon>
        <taxon>Magnoliopsida</taxon>
        <taxon>eudicotyledons</taxon>
        <taxon>Gunneridae</taxon>
        <taxon>Pentapetalae</taxon>
        <taxon>rosids</taxon>
        <taxon>fabids</taxon>
        <taxon>Malpighiales</taxon>
        <taxon>Linaceae</taxon>
        <taxon>Linum</taxon>
    </lineage>
</organism>